<dbReference type="EMBL" id="CP146022">
    <property type="protein sequence ID" value="WWQ65667.1"/>
    <property type="molecule type" value="Genomic_DNA"/>
</dbReference>
<sequence>MSAADGDSRDAFEDGLEEALRRTGEGFTAEGRSMVDGGVLRGRRRLLRRRAGAVTGSVAALALVGFGTSYATGAIGGDGGADRQSGAAGKPTPAASEKPDGKGKAAHGDGPAVSKADVIKILEGLLPAGKVSGQDGRGTSDPLGPLATVVFDDGPGAAAISASVGSVDPDGVTADEQLACPDKAMTNFDSCTAETLADGSRLMLYRGYEYPDLHVKTKLWHAYLMTPKGYTVSVSEWNAPTEKDSAISRPQPPLSTAQLKSVVTSAKWQPVMDALGEAPAEAAAPPSIKGTEKSTLLKSLKSLLPHRAKVVGEGGQESEYVYVVVDDGKGKSLVQLNVQPGMSDEGGELFDADTETLPDGTKVRKRKGNGDDKGGANMVQWTVDTMTEDGFRVVISAFNSGSQVKDATRAEPALTMAELRKIALSESWRGK</sequence>
<keyword evidence="2" id="KW-1185">Reference proteome</keyword>
<organism evidence="1 2">
    <name type="scientific">Streptomyces citrinus</name>
    <dbReference type="NCBI Taxonomy" id="3118173"/>
    <lineage>
        <taxon>Bacteria</taxon>
        <taxon>Bacillati</taxon>
        <taxon>Actinomycetota</taxon>
        <taxon>Actinomycetes</taxon>
        <taxon>Kitasatosporales</taxon>
        <taxon>Streptomycetaceae</taxon>
        <taxon>Streptomyces</taxon>
    </lineage>
</organism>
<reference evidence="1" key="1">
    <citation type="journal article" date="2025" name="Int. J. Syst. Evol. Microbiol.">
        <title>Streptomyces citrinus sp. nov., with yellow diffusible pigment.</title>
        <authorList>
            <person name="He Y."/>
            <person name="Yang E."/>
            <person name="Xu J."/>
            <person name="Sun Y."/>
            <person name="Sun L."/>
        </authorList>
    </citation>
    <scope>NUCLEOTIDE SEQUENCE</scope>
    <source>
        <strain evidence="1">Q6</strain>
    </source>
</reference>
<accession>A0ACD5AEN1</accession>
<dbReference type="Proteomes" id="UP001432251">
    <property type="component" value="Chromosome"/>
</dbReference>
<proteinExistence type="predicted"/>
<evidence type="ECO:0000313" key="1">
    <source>
        <dbReference type="EMBL" id="WWQ65667.1"/>
    </source>
</evidence>
<evidence type="ECO:0000313" key="2">
    <source>
        <dbReference type="Proteomes" id="UP001432251"/>
    </source>
</evidence>
<name>A0ACD5AEN1_9ACTN</name>
<protein>
    <submittedName>
        <fullName evidence="1">Uncharacterized protein</fullName>
    </submittedName>
</protein>
<gene>
    <name evidence="1" type="ORF">V2W30_21655</name>
</gene>